<feature type="non-terminal residue" evidence="1">
    <location>
        <position position="1"/>
    </location>
</feature>
<keyword evidence="2" id="KW-1185">Reference proteome</keyword>
<name>A0ABD3X3V0_SINWO</name>
<evidence type="ECO:0000313" key="2">
    <source>
        <dbReference type="Proteomes" id="UP001634394"/>
    </source>
</evidence>
<comment type="caution">
    <text evidence="1">The sequence shown here is derived from an EMBL/GenBank/DDBJ whole genome shotgun (WGS) entry which is preliminary data.</text>
</comment>
<reference evidence="1 2" key="1">
    <citation type="submission" date="2024-11" db="EMBL/GenBank/DDBJ databases">
        <title>Chromosome-level genome assembly of the freshwater bivalve Anodonta woodiana.</title>
        <authorList>
            <person name="Chen X."/>
        </authorList>
    </citation>
    <scope>NUCLEOTIDE SEQUENCE [LARGE SCALE GENOMIC DNA]</scope>
    <source>
        <strain evidence="1">MN2024</strain>
        <tissue evidence="1">Gills</tissue>
    </source>
</reference>
<dbReference type="EMBL" id="JBJQND010000004">
    <property type="protein sequence ID" value="KAL3880911.1"/>
    <property type="molecule type" value="Genomic_DNA"/>
</dbReference>
<dbReference type="Proteomes" id="UP001634394">
    <property type="component" value="Unassembled WGS sequence"/>
</dbReference>
<feature type="non-terminal residue" evidence="1">
    <location>
        <position position="55"/>
    </location>
</feature>
<proteinExistence type="predicted"/>
<gene>
    <name evidence="1" type="ORF">ACJMK2_033115</name>
</gene>
<protein>
    <submittedName>
        <fullName evidence="1">Uncharacterized protein</fullName>
    </submittedName>
</protein>
<evidence type="ECO:0000313" key="1">
    <source>
        <dbReference type="EMBL" id="KAL3880911.1"/>
    </source>
</evidence>
<dbReference type="AlphaFoldDB" id="A0ABD3X3V0"/>
<sequence>CNCGHCLVMPTAREFVYCCDIEKIKSVHTEYNGIQCITHYPGFSQVCLDIHALKV</sequence>
<accession>A0ABD3X3V0</accession>
<organism evidence="1 2">
    <name type="scientific">Sinanodonta woodiana</name>
    <name type="common">Chinese pond mussel</name>
    <name type="synonym">Anodonta woodiana</name>
    <dbReference type="NCBI Taxonomy" id="1069815"/>
    <lineage>
        <taxon>Eukaryota</taxon>
        <taxon>Metazoa</taxon>
        <taxon>Spiralia</taxon>
        <taxon>Lophotrochozoa</taxon>
        <taxon>Mollusca</taxon>
        <taxon>Bivalvia</taxon>
        <taxon>Autobranchia</taxon>
        <taxon>Heteroconchia</taxon>
        <taxon>Palaeoheterodonta</taxon>
        <taxon>Unionida</taxon>
        <taxon>Unionoidea</taxon>
        <taxon>Unionidae</taxon>
        <taxon>Unioninae</taxon>
        <taxon>Sinanodonta</taxon>
    </lineage>
</organism>